<evidence type="ECO:0000256" key="5">
    <source>
        <dbReference type="ARBA" id="ARBA00022741"/>
    </source>
</evidence>
<protein>
    <recommendedName>
        <fullName evidence="3 9">4-diphosphocytidyl-2-C-methyl-D-erythritol kinase</fullName>
        <shortName evidence="9">CMK</shortName>
        <ecNumber evidence="2 9">2.7.1.148</ecNumber>
    </recommendedName>
    <alternativeName>
        <fullName evidence="8 9">4-(cytidine-5'-diphospho)-2-C-methyl-D-erythritol kinase</fullName>
    </alternativeName>
</protein>
<dbReference type="GO" id="GO:0019288">
    <property type="term" value="P:isopentenyl diphosphate biosynthetic process, methylerythritol 4-phosphate pathway"/>
    <property type="evidence" value="ECO:0007669"/>
    <property type="project" value="UniProtKB-UniRule"/>
</dbReference>
<dbReference type="InterPro" id="IPR006204">
    <property type="entry name" value="GHMP_kinase_N_dom"/>
</dbReference>
<evidence type="ECO:0000259" key="11">
    <source>
        <dbReference type="Pfam" id="PF08544"/>
    </source>
</evidence>
<dbReference type="Proteomes" id="UP001197741">
    <property type="component" value="Unassembled WGS sequence"/>
</dbReference>
<dbReference type="InterPro" id="IPR004424">
    <property type="entry name" value="IspE"/>
</dbReference>
<evidence type="ECO:0000313" key="13">
    <source>
        <dbReference type="Proteomes" id="UP001197741"/>
    </source>
</evidence>
<feature type="domain" description="GHMP kinase C-terminal" evidence="11">
    <location>
        <begin position="203"/>
        <end position="276"/>
    </location>
</feature>
<evidence type="ECO:0000259" key="10">
    <source>
        <dbReference type="Pfam" id="PF00288"/>
    </source>
</evidence>
<keyword evidence="7 9" id="KW-0067">ATP-binding</keyword>
<dbReference type="NCBIfam" id="TIGR00154">
    <property type="entry name" value="ispE"/>
    <property type="match status" value="1"/>
</dbReference>
<keyword evidence="5 9" id="KW-0547">Nucleotide-binding</keyword>
<comment type="catalytic activity">
    <reaction evidence="9">
        <text>4-CDP-2-C-methyl-D-erythritol + ATP = 4-CDP-2-C-methyl-D-erythritol 2-phosphate + ADP + H(+)</text>
        <dbReference type="Rhea" id="RHEA:18437"/>
        <dbReference type="ChEBI" id="CHEBI:15378"/>
        <dbReference type="ChEBI" id="CHEBI:30616"/>
        <dbReference type="ChEBI" id="CHEBI:57823"/>
        <dbReference type="ChEBI" id="CHEBI:57919"/>
        <dbReference type="ChEBI" id="CHEBI:456216"/>
        <dbReference type="EC" id="2.7.1.148"/>
    </reaction>
</comment>
<dbReference type="GO" id="GO:0050515">
    <property type="term" value="F:4-(cytidine 5'-diphospho)-2-C-methyl-D-erythritol kinase activity"/>
    <property type="evidence" value="ECO:0007669"/>
    <property type="project" value="UniProtKB-UniRule"/>
</dbReference>
<dbReference type="Pfam" id="PF08544">
    <property type="entry name" value="GHMP_kinases_C"/>
    <property type="match status" value="1"/>
</dbReference>
<keyword evidence="4 9" id="KW-0808">Transferase</keyword>
<dbReference type="Gene3D" id="3.30.230.10">
    <property type="match status" value="1"/>
</dbReference>
<evidence type="ECO:0000256" key="3">
    <source>
        <dbReference type="ARBA" id="ARBA00017473"/>
    </source>
</evidence>
<dbReference type="RefSeq" id="WP_306782828.1">
    <property type="nucleotide sequence ID" value="NZ_JAJCJQ010000003.1"/>
</dbReference>
<comment type="pathway">
    <text evidence="9">Isoprenoid biosynthesis; isopentenyl diphosphate biosynthesis via DXP pathway; isopentenyl diphosphate from 1-deoxy-D-xylulose 5-phosphate: step 3/6.</text>
</comment>
<sequence>MGSKNDISLKALAKINLGLDVVRRREDGYHEVRMIMQTIHLYDRLDIKRTKEPGIQIQTNLSFLPVNENNLIYKAAKLLMDEFSITDGVSVKLDKRIPVAAGMAGGSTDAAAMLIGVNRLFSLGLTKRELMERGVQIGADVPYCIMRGTALAEGIGEALSPLPPMVKCPVLIAKPSISVSTKFVYQNLKLDDTTIHPDIDRLIDDIKAKNLHDIAAHMGNVLETVTIPNYPVIDEIKKHMLSNGAVGAMMSGSGPTVFGLFDDEDTAKKAYKAMRSSHLARQVYLTSVYNNRNNVISG</sequence>
<keyword evidence="6 9" id="KW-0418">Kinase</keyword>
<evidence type="ECO:0000256" key="7">
    <source>
        <dbReference type="ARBA" id="ARBA00022840"/>
    </source>
</evidence>
<feature type="binding site" evidence="9">
    <location>
        <begin position="98"/>
        <end position="108"/>
    </location>
    <ligand>
        <name>ATP</name>
        <dbReference type="ChEBI" id="CHEBI:30616"/>
    </ligand>
</feature>
<dbReference type="EMBL" id="JAJCJQ010000003">
    <property type="protein sequence ID" value="MCB6960079.1"/>
    <property type="molecule type" value="Genomic_DNA"/>
</dbReference>
<dbReference type="PANTHER" id="PTHR43527:SF2">
    <property type="entry name" value="4-DIPHOSPHOCYTIDYL-2-C-METHYL-D-ERYTHRITOL KINASE, CHLOROPLASTIC"/>
    <property type="match status" value="1"/>
</dbReference>
<dbReference type="EC" id="2.7.1.148" evidence="2 9"/>
<evidence type="ECO:0000256" key="8">
    <source>
        <dbReference type="ARBA" id="ARBA00032554"/>
    </source>
</evidence>
<dbReference type="PANTHER" id="PTHR43527">
    <property type="entry name" value="4-DIPHOSPHOCYTIDYL-2-C-METHYL-D-ERYTHRITOL KINASE, CHLOROPLASTIC"/>
    <property type="match status" value="1"/>
</dbReference>
<dbReference type="InterPro" id="IPR020568">
    <property type="entry name" value="Ribosomal_Su5_D2-typ_SF"/>
</dbReference>
<dbReference type="PIRSF" id="PIRSF010376">
    <property type="entry name" value="IspE"/>
    <property type="match status" value="1"/>
</dbReference>
<dbReference type="NCBIfam" id="NF011202">
    <property type="entry name" value="PRK14608.1"/>
    <property type="match status" value="1"/>
</dbReference>
<dbReference type="InterPro" id="IPR014721">
    <property type="entry name" value="Ribsml_uS5_D2-typ_fold_subgr"/>
</dbReference>
<comment type="function">
    <text evidence="9">Catalyzes the phosphorylation of the position 2 hydroxy group of 4-diphosphocytidyl-2C-methyl-D-erythritol.</text>
</comment>
<comment type="similarity">
    <text evidence="1 9">Belongs to the GHMP kinase family. IspE subfamily.</text>
</comment>
<dbReference type="InterPro" id="IPR013750">
    <property type="entry name" value="GHMP_kinase_C_dom"/>
</dbReference>
<accession>A0AAW4UKZ5</accession>
<dbReference type="InterPro" id="IPR036554">
    <property type="entry name" value="GHMP_kinase_C_sf"/>
</dbReference>
<evidence type="ECO:0000313" key="12">
    <source>
        <dbReference type="EMBL" id="MCB6960079.1"/>
    </source>
</evidence>
<dbReference type="Gene3D" id="3.30.70.890">
    <property type="entry name" value="GHMP kinase, C-terminal domain"/>
    <property type="match status" value="1"/>
</dbReference>
<evidence type="ECO:0000256" key="9">
    <source>
        <dbReference type="HAMAP-Rule" id="MF_00061"/>
    </source>
</evidence>
<evidence type="ECO:0000256" key="1">
    <source>
        <dbReference type="ARBA" id="ARBA00009684"/>
    </source>
</evidence>
<evidence type="ECO:0000256" key="2">
    <source>
        <dbReference type="ARBA" id="ARBA00012052"/>
    </source>
</evidence>
<dbReference type="GO" id="GO:0005524">
    <property type="term" value="F:ATP binding"/>
    <property type="evidence" value="ECO:0007669"/>
    <property type="project" value="UniProtKB-UniRule"/>
</dbReference>
<proteinExistence type="inferred from homology"/>
<feature type="active site" evidence="9">
    <location>
        <position position="140"/>
    </location>
</feature>
<dbReference type="SUPFAM" id="SSF55060">
    <property type="entry name" value="GHMP Kinase, C-terminal domain"/>
    <property type="match status" value="1"/>
</dbReference>
<dbReference type="GO" id="GO:0016114">
    <property type="term" value="P:terpenoid biosynthetic process"/>
    <property type="evidence" value="ECO:0007669"/>
    <property type="project" value="UniProtKB-UniRule"/>
</dbReference>
<feature type="domain" description="GHMP kinase N-terminal" evidence="10">
    <location>
        <begin position="70"/>
        <end position="148"/>
    </location>
</feature>
<evidence type="ECO:0000256" key="4">
    <source>
        <dbReference type="ARBA" id="ARBA00022679"/>
    </source>
</evidence>
<dbReference type="HAMAP" id="MF_00061">
    <property type="entry name" value="IspE"/>
    <property type="match status" value="1"/>
</dbReference>
<reference evidence="12" key="1">
    <citation type="submission" date="2021-10" db="EMBL/GenBank/DDBJ databases">
        <title>Collection of gut derived symbiotic bacterial strains cultured from healthy donors.</title>
        <authorList>
            <person name="Lin H."/>
            <person name="Littmann E."/>
            <person name="Kohout C."/>
            <person name="Pamer E.G."/>
        </authorList>
    </citation>
    <scope>NUCLEOTIDE SEQUENCE</scope>
    <source>
        <strain evidence="12">DFI.7.28A</strain>
    </source>
</reference>
<dbReference type="Pfam" id="PF00288">
    <property type="entry name" value="GHMP_kinases_N"/>
    <property type="match status" value="1"/>
</dbReference>
<keyword evidence="9" id="KW-0414">Isoprene biosynthesis</keyword>
<dbReference type="SUPFAM" id="SSF54211">
    <property type="entry name" value="Ribosomal protein S5 domain 2-like"/>
    <property type="match status" value="1"/>
</dbReference>
<comment type="caution">
    <text evidence="12">The sequence shown here is derived from an EMBL/GenBank/DDBJ whole genome shotgun (WGS) entry which is preliminary data.</text>
</comment>
<feature type="active site" evidence="9">
    <location>
        <position position="14"/>
    </location>
</feature>
<evidence type="ECO:0000256" key="6">
    <source>
        <dbReference type="ARBA" id="ARBA00022777"/>
    </source>
</evidence>
<organism evidence="12 13">
    <name type="scientific">Agathobacter rectalis</name>
    <dbReference type="NCBI Taxonomy" id="39491"/>
    <lineage>
        <taxon>Bacteria</taxon>
        <taxon>Bacillati</taxon>
        <taxon>Bacillota</taxon>
        <taxon>Clostridia</taxon>
        <taxon>Lachnospirales</taxon>
        <taxon>Lachnospiraceae</taxon>
        <taxon>Agathobacter</taxon>
    </lineage>
</organism>
<dbReference type="AlphaFoldDB" id="A0AAW4UKZ5"/>
<gene>
    <name evidence="9 12" type="primary">ispE</name>
    <name evidence="12" type="ORF">LIZ82_04105</name>
</gene>
<name>A0AAW4UKZ5_9FIRM</name>